<keyword evidence="2" id="KW-1185">Reference proteome</keyword>
<dbReference type="Proteomes" id="UP000305546">
    <property type="component" value="Unassembled WGS sequence"/>
</dbReference>
<dbReference type="RefSeq" id="WP_139100045.1">
    <property type="nucleotide sequence ID" value="NZ_VDFW01000037.1"/>
</dbReference>
<evidence type="ECO:0000313" key="2">
    <source>
        <dbReference type="Proteomes" id="UP000305546"/>
    </source>
</evidence>
<dbReference type="EMBL" id="VDFW01000037">
    <property type="protein sequence ID" value="TNC21090.1"/>
    <property type="molecule type" value="Genomic_DNA"/>
</dbReference>
<dbReference type="AlphaFoldDB" id="A0A5C4LUG6"/>
<reference evidence="1 2" key="1">
    <citation type="submission" date="2019-06" db="EMBL/GenBank/DDBJ databases">
        <title>Amycolatopsis alkalitolerans sp. nov., isolated from Gastrodia elata Blume.</title>
        <authorList>
            <person name="Narsing Rao M.P."/>
            <person name="Li W.J."/>
        </authorList>
    </citation>
    <scope>NUCLEOTIDE SEQUENCE [LARGE SCALE GENOMIC DNA]</scope>
    <source>
        <strain evidence="1 2">SYSUP0005</strain>
    </source>
</reference>
<name>A0A5C4LUG6_9PSEU</name>
<evidence type="ECO:0000313" key="1">
    <source>
        <dbReference type="EMBL" id="TNC21090.1"/>
    </source>
</evidence>
<accession>A0A5C4LUG6</accession>
<comment type="caution">
    <text evidence="1">The sequence shown here is derived from an EMBL/GenBank/DDBJ whole genome shotgun (WGS) entry which is preliminary data.</text>
</comment>
<organism evidence="1 2">
    <name type="scientific">Amycolatopsis alkalitolerans</name>
    <dbReference type="NCBI Taxonomy" id="2547244"/>
    <lineage>
        <taxon>Bacteria</taxon>
        <taxon>Bacillati</taxon>
        <taxon>Actinomycetota</taxon>
        <taxon>Actinomycetes</taxon>
        <taxon>Pseudonocardiales</taxon>
        <taxon>Pseudonocardiaceae</taxon>
        <taxon>Amycolatopsis</taxon>
    </lineage>
</organism>
<proteinExistence type="predicted"/>
<gene>
    <name evidence="1" type="ORF">FG385_29350</name>
</gene>
<sequence length="76" mass="8926">MASHGNPGDRRYRWQVAPRMGFACVVQTWLPSVARSSKRYFRTRLSKHSLNDNLIRHLMEDHHARPADLRLLDDVD</sequence>
<protein>
    <submittedName>
        <fullName evidence="1">Uncharacterized protein</fullName>
    </submittedName>
</protein>